<evidence type="ECO:0000313" key="4">
    <source>
        <dbReference type="Proteomes" id="UP000823990"/>
    </source>
</evidence>
<feature type="region of interest" description="Disordered" evidence="1">
    <location>
        <begin position="235"/>
        <end position="260"/>
    </location>
</feature>
<evidence type="ECO:0008006" key="5">
    <source>
        <dbReference type="Google" id="ProtNLM"/>
    </source>
</evidence>
<proteinExistence type="predicted"/>
<keyword evidence="2" id="KW-0732">Signal</keyword>
<comment type="caution">
    <text evidence="3">The sequence shown here is derived from an EMBL/GenBank/DDBJ whole genome shotgun (WGS) entry which is preliminary data.</text>
</comment>
<feature type="signal peptide" evidence="2">
    <location>
        <begin position="1"/>
        <end position="20"/>
    </location>
</feature>
<feature type="chain" id="PRO_5038404726" description="Lipoprotein" evidence="2">
    <location>
        <begin position="21"/>
        <end position="260"/>
    </location>
</feature>
<evidence type="ECO:0000256" key="2">
    <source>
        <dbReference type="SAM" id="SignalP"/>
    </source>
</evidence>
<feature type="compositionally biased region" description="Acidic residues" evidence="1">
    <location>
        <begin position="238"/>
        <end position="250"/>
    </location>
</feature>
<gene>
    <name evidence="3" type="ORF">H9892_01970</name>
</gene>
<sequence length="260" mass="27833">MKKISLAIFAAVLAAGIILACTACSPNYVNTSGNYRAATAEEVAAATENVDMELSDTFRMYYLIDIEGDGVKLLIEYDGMMRISDSGITAKLSLDLEMSGSVGSTTSSTSSDYDVYIDNEYVYMSDGKSKVKTPIDSQNVGIELPSFEFGNILDGISDPGNDCEIAEFGNTVKIRMKADLSDIIDTAFGIGIGSDISAEFYVITESGKLTGIAAKCDGKIEAEEERTDIKVDIQLASTDEEIEPPSDLDEYEAKSVSIGA</sequence>
<dbReference type="Proteomes" id="UP000823990">
    <property type="component" value="Unassembled WGS sequence"/>
</dbReference>
<dbReference type="AlphaFoldDB" id="A0A9D1TQU6"/>
<evidence type="ECO:0000313" key="3">
    <source>
        <dbReference type="EMBL" id="HIW02088.1"/>
    </source>
</evidence>
<reference evidence="3" key="2">
    <citation type="submission" date="2021-04" db="EMBL/GenBank/DDBJ databases">
        <authorList>
            <person name="Gilroy R."/>
        </authorList>
    </citation>
    <scope>NUCLEOTIDE SEQUENCE</scope>
    <source>
        <strain evidence="3">12435</strain>
    </source>
</reference>
<dbReference type="PROSITE" id="PS51257">
    <property type="entry name" value="PROKAR_LIPOPROTEIN"/>
    <property type="match status" value="1"/>
</dbReference>
<evidence type="ECO:0000256" key="1">
    <source>
        <dbReference type="SAM" id="MobiDB-lite"/>
    </source>
</evidence>
<reference evidence="3" key="1">
    <citation type="journal article" date="2021" name="PeerJ">
        <title>Extensive microbial diversity within the chicken gut microbiome revealed by metagenomics and culture.</title>
        <authorList>
            <person name="Gilroy R."/>
            <person name="Ravi A."/>
            <person name="Getino M."/>
            <person name="Pursley I."/>
            <person name="Horton D.L."/>
            <person name="Alikhan N.F."/>
            <person name="Baker D."/>
            <person name="Gharbi K."/>
            <person name="Hall N."/>
            <person name="Watson M."/>
            <person name="Adriaenssens E.M."/>
            <person name="Foster-Nyarko E."/>
            <person name="Jarju S."/>
            <person name="Secka A."/>
            <person name="Antonio M."/>
            <person name="Oren A."/>
            <person name="Chaudhuri R.R."/>
            <person name="La Ragione R."/>
            <person name="Hildebrand F."/>
            <person name="Pallen M.J."/>
        </authorList>
    </citation>
    <scope>NUCLEOTIDE SEQUENCE</scope>
    <source>
        <strain evidence="3">12435</strain>
    </source>
</reference>
<name>A0A9D1TQU6_9FIRM</name>
<protein>
    <recommendedName>
        <fullName evidence="5">Lipoprotein</fullName>
    </recommendedName>
</protein>
<organism evidence="3 4">
    <name type="scientific">Candidatus Protoclostridium stercorigallinarum</name>
    <dbReference type="NCBI Taxonomy" id="2838741"/>
    <lineage>
        <taxon>Bacteria</taxon>
        <taxon>Bacillati</taxon>
        <taxon>Bacillota</taxon>
        <taxon>Clostridia</taxon>
        <taxon>Candidatus Protoclostridium</taxon>
    </lineage>
</organism>
<accession>A0A9D1TQU6</accession>
<dbReference type="EMBL" id="DXHS01000034">
    <property type="protein sequence ID" value="HIW02088.1"/>
    <property type="molecule type" value="Genomic_DNA"/>
</dbReference>